<gene>
    <name evidence="1" type="ORF">GCM10008906_11430</name>
</gene>
<keyword evidence="2" id="KW-1185">Reference proteome</keyword>
<accession>A0ABP3UJW5</accession>
<organism evidence="1 2">
    <name type="scientific">Clostridium oceanicum</name>
    <dbReference type="NCBI Taxonomy" id="1543"/>
    <lineage>
        <taxon>Bacteria</taxon>
        <taxon>Bacillati</taxon>
        <taxon>Bacillota</taxon>
        <taxon>Clostridia</taxon>
        <taxon>Eubacteriales</taxon>
        <taxon>Clostridiaceae</taxon>
        <taxon>Clostridium</taxon>
    </lineage>
</organism>
<dbReference type="EMBL" id="BAAACG010000006">
    <property type="protein sequence ID" value="GAA0736446.1"/>
    <property type="molecule type" value="Genomic_DNA"/>
</dbReference>
<dbReference type="Proteomes" id="UP001501510">
    <property type="component" value="Unassembled WGS sequence"/>
</dbReference>
<proteinExistence type="predicted"/>
<protein>
    <recommendedName>
        <fullName evidence="3">Alcohol acetyltransferase</fullName>
    </recommendedName>
</protein>
<comment type="caution">
    <text evidence="1">The sequence shown here is derived from an EMBL/GenBank/DDBJ whole genome shotgun (WGS) entry which is preliminary data.</text>
</comment>
<name>A0ABP3UJW5_9CLOT</name>
<evidence type="ECO:0000313" key="2">
    <source>
        <dbReference type="Proteomes" id="UP001501510"/>
    </source>
</evidence>
<evidence type="ECO:0008006" key="3">
    <source>
        <dbReference type="Google" id="ProtNLM"/>
    </source>
</evidence>
<evidence type="ECO:0000313" key="1">
    <source>
        <dbReference type="EMBL" id="GAA0736446.1"/>
    </source>
</evidence>
<reference evidence="2" key="1">
    <citation type="journal article" date="2019" name="Int. J. Syst. Evol. Microbiol.">
        <title>The Global Catalogue of Microorganisms (GCM) 10K type strain sequencing project: providing services to taxonomists for standard genome sequencing and annotation.</title>
        <authorList>
            <consortium name="The Broad Institute Genomics Platform"/>
            <consortium name="The Broad Institute Genome Sequencing Center for Infectious Disease"/>
            <person name="Wu L."/>
            <person name="Ma J."/>
        </authorList>
    </citation>
    <scope>NUCLEOTIDE SEQUENCE [LARGE SCALE GENOMIC DNA]</scope>
    <source>
        <strain evidence="2">JCM 1407</strain>
    </source>
</reference>
<dbReference type="RefSeq" id="WP_343759731.1">
    <property type="nucleotide sequence ID" value="NZ_BAAACG010000006.1"/>
</dbReference>
<sequence>MVKEKNWFKLDNAGKMYSSITSARSTTLFRISVDLKEKVDKSILQKALDNCMDRFPYLNVNLKRGLFWYYFDRNSIMPKVEKEKYYPCMYLEVKKKNIFLFRVLYYNKKISVEFSHIITDGTGATFFLKVLIIEYFRLKGIYCENIENIYRTSYIPKIDEIEDSFKKYYDKKIPSIPNGKSAFHFPFKLCEKGEYYVVIGIVDVDVLIKKAKKYDSTITQFLTAIYFKSILEFIKSINCKKKPIVMNVPVNLRKMYSSKTMKNFFISLTPTIDPRLGEYTFEEIIKYTKNYMRFYIDKKYINKIISRNVKNERSIFLRVFPLILKDFGMPYIYNFFGEKNYTTGFSNFGKVTMPKEIDNYIERIEVYPPPSIGNIIKVTAISYNNKMHISFGKLTENKDIEMIFFRNVRKMGIKVKVEKNNYNIRK</sequence>